<feature type="domain" description="Calcineurin-like phosphoesterase" evidence="1">
    <location>
        <begin position="27"/>
        <end position="236"/>
    </location>
</feature>
<dbReference type="InterPro" id="IPR004843">
    <property type="entry name" value="Calcineurin-like_PHP"/>
</dbReference>
<dbReference type="SUPFAM" id="SSF56300">
    <property type="entry name" value="Metallo-dependent phosphatases"/>
    <property type="match status" value="1"/>
</dbReference>
<evidence type="ECO:0000313" key="2">
    <source>
        <dbReference type="EMBL" id="CUS11160.1"/>
    </source>
</evidence>
<name>A0A292PXF3_9PEZI</name>
<dbReference type="AlphaFoldDB" id="A0A292PXF3"/>
<proteinExistence type="predicted"/>
<evidence type="ECO:0000259" key="1">
    <source>
        <dbReference type="Pfam" id="PF00149"/>
    </source>
</evidence>
<reference evidence="2" key="1">
    <citation type="submission" date="2015-10" db="EMBL/GenBank/DDBJ databases">
        <authorList>
            <person name="Regsiter A."/>
            <person name="william w."/>
        </authorList>
    </citation>
    <scope>NUCLEOTIDE SEQUENCE</scope>
    <source>
        <strain evidence="2">Montdore</strain>
    </source>
</reference>
<gene>
    <name evidence="2" type="ORF">GSTUAT00004759001</name>
</gene>
<dbReference type="GO" id="GO:0016787">
    <property type="term" value="F:hydrolase activity"/>
    <property type="evidence" value="ECO:0007669"/>
    <property type="project" value="InterPro"/>
</dbReference>
<keyword evidence="3" id="KW-1185">Reference proteome</keyword>
<dbReference type="CDD" id="cd07379">
    <property type="entry name" value="MPP_239FB"/>
    <property type="match status" value="1"/>
</dbReference>
<evidence type="ECO:0000313" key="3">
    <source>
        <dbReference type="Proteomes" id="UP001412239"/>
    </source>
</evidence>
<dbReference type="InterPro" id="IPR051693">
    <property type="entry name" value="UPF0046_metallophosphoest"/>
</dbReference>
<dbReference type="EMBL" id="LN891029">
    <property type="protein sequence ID" value="CUS11160.1"/>
    <property type="molecule type" value="Genomic_DNA"/>
</dbReference>
<dbReference type="InterPro" id="IPR029052">
    <property type="entry name" value="Metallo-depent_PP-like"/>
</dbReference>
<dbReference type="Gene3D" id="3.60.21.10">
    <property type="match status" value="1"/>
</dbReference>
<dbReference type="Pfam" id="PF00149">
    <property type="entry name" value="Metallophos"/>
    <property type="match status" value="1"/>
</dbReference>
<dbReference type="PANTHER" id="PTHR12905:SF0">
    <property type="entry name" value="CALCINEURIN-LIKE PHOSPHOESTERASE DOMAIN-CONTAINING PROTEIN"/>
    <property type="match status" value="1"/>
</dbReference>
<organism evidence="2 3">
    <name type="scientific">Tuber aestivum</name>
    <name type="common">summer truffle</name>
    <dbReference type="NCBI Taxonomy" id="59557"/>
    <lineage>
        <taxon>Eukaryota</taxon>
        <taxon>Fungi</taxon>
        <taxon>Dikarya</taxon>
        <taxon>Ascomycota</taxon>
        <taxon>Pezizomycotina</taxon>
        <taxon>Pezizomycetes</taxon>
        <taxon>Pezizales</taxon>
        <taxon>Tuberaceae</taxon>
        <taxon>Tuber</taxon>
    </lineage>
</organism>
<dbReference type="Proteomes" id="UP001412239">
    <property type="component" value="Unassembled WGS sequence"/>
</dbReference>
<accession>A0A292PXF3</accession>
<sequence length="323" mass="35865">MITKLHGRSLSSSMSVARTTAKVRMFLVSDTHSMVPLPASRVFRIPLPKCDVLIHAGDMTNTGEIFGFERTLDWIKEADAELKIIIAGNHDLTLDSEWYRHYGQYFHTTPQNPSQLFASLPSNIHYLNEESRTFSLSSGATFRVYGSPWTPEFGFWAFNYPHNIDRWNPDPAGQRNKTAMDTDPIPENTDILITHGPPQGFHDEVFPSGENVGCPHLRRAIERIRPRLHVFGHIHERHGVTRVTWKEAGGGEEKRETVAVLGAGDMAALARSSGACPALEVDVSKSGQALTENETLVVNASVLGVTREAIHAGVLVDMEFPVM</sequence>
<protein>
    <recommendedName>
        <fullName evidence="1">Calcineurin-like phosphoesterase domain-containing protein</fullName>
    </recommendedName>
</protein>
<dbReference type="PANTHER" id="PTHR12905">
    <property type="entry name" value="METALLOPHOSPHOESTERASE"/>
    <property type="match status" value="1"/>
</dbReference>